<dbReference type="AlphaFoldDB" id="A0A9W9RLQ9"/>
<comment type="similarity">
    <text evidence="1">Belongs to the asaB hydroxylase/desaturase family.</text>
</comment>
<organism evidence="2 3">
    <name type="scientific">Penicillium brevicompactum</name>
    <dbReference type="NCBI Taxonomy" id="5074"/>
    <lineage>
        <taxon>Eukaryota</taxon>
        <taxon>Fungi</taxon>
        <taxon>Dikarya</taxon>
        <taxon>Ascomycota</taxon>
        <taxon>Pezizomycotina</taxon>
        <taxon>Eurotiomycetes</taxon>
        <taxon>Eurotiomycetidae</taxon>
        <taxon>Eurotiales</taxon>
        <taxon>Aspergillaceae</taxon>
        <taxon>Penicillium</taxon>
    </lineage>
</organism>
<dbReference type="EMBL" id="JAPZBR010000002">
    <property type="protein sequence ID" value="KAJ5362551.1"/>
    <property type="molecule type" value="Genomic_DNA"/>
</dbReference>
<evidence type="ECO:0008006" key="4">
    <source>
        <dbReference type="Google" id="ProtNLM"/>
    </source>
</evidence>
<proteinExistence type="inferred from homology"/>
<protein>
    <recommendedName>
        <fullName evidence="4">GA4 desaturase</fullName>
    </recommendedName>
</protein>
<name>A0A9W9RLQ9_PENBR</name>
<dbReference type="GO" id="GO:0016491">
    <property type="term" value="F:oxidoreductase activity"/>
    <property type="evidence" value="ECO:0007669"/>
    <property type="project" value="InterPro"/>
</dbReference>
<evidence type="ECO:0000313" key="2">
    <source>
        <dbReference type="EMBL" id="KAJ5362551.1"/>
    </source>
</evidence>
<sequence>MTKNIETTINFVPANLPVKVMSGTADFYGYASNKQPLTVHDARGKMDDFSLSQNGFQYVSHPSAYIPISDPTKIKSDLYAEVANLLKSTLSPQPTYVKVASNTIRSSLTDLNSEYTGTPGPARTAHLDHTPSGAKKYLYEKLPQDDASRLSQTRWAIINVWRPLKTIHRDPLGVCDGSTLEPGDLLPIQMDYSNSVRAKALGGEKGLKTTVGWEIAMAKYSPGQRWYYLSEMKTEEALLMRIYDSNIAGGLDEGRVAVHASFEDRDAKENEARESIEFRCLVFWEDQPLVV</sequence>
<dbReference type="NCBIfam" id="NF041278">
    <property type="entry name" value="CmcJ_NvfI_EfuI"/>
    <property type="match status" value="1"/>
</dbReference>
<gene>
    <name evidence="2" type="ORF">N7541_003395</name>
</gene>
<comment type="caution">
    <text evidence="2">The sequence shown here is derived from an EMBL/GenBank/DDBJ whole genome shotgun (WGS) entry which is preliminary data.</text>
</comment>
<dbReference type="InterPro" id="IPR044053">
    <property type="entry name" value="AsaB-like"/>
</dbReference>
<dbReference type="PANTHER" id="PTHR34598">
    <property type="entry name" value="BLL6449 PROTEIN"/>
    <property type="match status" value="1"/>
</dbReference>
<evidence type="ECO:0000256" key="1">
    <source>
        <dbReference type="ARBA" id="ARBA00023604"/>
    </source>
</evidence>
<keyword evidence="3" id="KW-1185">Reference proteome</keyword>
<reference evidence="2" key="2">
    <citation type="journal article" date="2023" name="IMA Fungus">
        <title>Comparative genomic study of the Penicillium genus elucidates a diverse pangenome and 15 lateral gene transfer events.</title>
        <authorList>
            <person name="Petersen C."/>
            <person name="Sorensen T."/>
            <person name="Nielsen M.R."/>
            <person name="Sondergaard T.E."/>
            <person name="Sorensen J.L."/>
            <person name="Fitzpatrick D.A."/>
            <person name="Frisvad J.C."/>
            <person name="Nielsen K.L."/>
        </authorList>
    </citation>
    <scope>NUCLEOTIDE SEQUENCE</scope>
    <source>
        <strain evidence="2">IBT 35675</strain>
    </source>
</reference>
<dbReference type="Proteomes" id="UP001148299">
    <property type="component" value="Unassembled WGS sequence"/>
</dbReference>
<dbReference type="PANTHER" id="PTHR34598:SF3">
    <property type="entry name" value="OXIDOREDUCTASE AN1597"/>
    <property type="match status" value="1"/>
</dbReference>
<accession>A0A9W9RLQ9</accession>
<evidence type="ECO:0000313" key="3">
    <source>
        <dbReference type="Proteomes" id="UP001148299"/>
    </source>
</evidence>
<reference evidence="2" key="1">
    <citation type="submission" date="2022-12" db="EMBL/GenBank/DDBJ databases">
        <authorList>
            <person name="Petersen C."/>
        </authorList>
    </citation>
    <scope>NUCLEOTIDE SEQUENCE</scope>
    <source>
        <strain evidence="2">IBT 35675</strain>
    </source>
</reference>